<comment type="caution">
    <text evidence="6">The sequence shown here is derived from an EMBL/GenBank/DDBJ whole genome shotgun (WGS) entry which is preliminary data.</text>
</comment>
<dbReference type="PANTHER" id="PTHR10429">
    <property type="entry name" value="DNA-3-METHYLADENINE GLYCOSYLASE"/>
    <property type="match status" value="1"/>
</dbReference>
<name>A0A2N3IK38_9BACT</name>
<dbReference type="OrthoDB" id="9794313at2"/>
<keyword evidence="2 5" id="KW-0227">DNA damage</keyword>
<dbReference type="Gene3D" id="3.10.300.10">
    <property type="entry name" value="Methylpurine-DNA glycosylase (MPG)"/>
    <property type="match status" value="1"/>
</dbReference>
<dbReference type="InterPro" id="IPR003180">
    <property type="entry name" value="MPG"/>
</dbReference>
<gene>
    <name evidence="6" type="ORF">Rain11_0213</name>
</gene>
<dbReference type="HAMAP" id="MF_00527">
    <property type="entry name" value="3MGH"/>
    <property type="match status" value="1"/>
</dbReference>
<evidence type="ECO:0000313" key="7">
    <source>
        <dbReference type="Proteomes" id="UP000233387"/>
    </source>
</evidence>
<sequence length="204" mass="23131">MQKLSKEFYTRDDVVQIAKDLLGKYLFTKINGVITAGKIVETEAYCGKTDKACHAHRNRYTERTRIMFEEGGRAYVYLCYGMHSLFNVVTNIKGEADAVLVRAIEPVEGIEIMLERRNFAKIKPQLTAGPGALSQALGIGREHYGEILWGDTIWIAENQFCRENFEILTSTRVGIAYAQEDAFLPWRFRIKGNAWVSRAKGVGE</sequence>
<dbReference type="Proteomes" id="UP000233387">
    <property type="component" value="Unassembled WGS sequence"/>
</dbReference>
<reference evidence="6 7" key="1">
    <citation type="submission" date="2017-06" db="EMBL/GenBank/DDBJ databases">
        <title>Raineya orbicola gen. nov., sp. nov. a slightly thermophilic bacterium of the phylum Bacteroidetes and the description of Raineyaceae fam. nov.</title>
        <authorList>
            <person name="Albuquerque L."/>
            <person name="Polonia A.R.M."/>
            <person name="Barroso C."/>
            <person name="Froufe H.J.C."/>
            <person name="Lage O."/>
            <person name="Lobo-Da-Cunha A."/>
            <person name="Egas C."/>
            <person name="Da Costa M.S."/>
        </authorList>
    </citation>
    <scope>NUCLEOTIDE SEQUENCE [LARGE SCALE GENOMIC DNA]</scope>
    <source>
        <strain evidence="6 7">SPSPC-11</strain>
    </source>
</reference>
<dbReference type="RefSeq" id="WP_101357482.1">
    <property type="nucleotide sequence ID" value="NZ_NKXO01000003.1"/>
</dbReference>
<dbReference type="Pfam" id="PF02245">
    <property type="entry name" value="Pur_DNA_glyco"/>
    <property type="match status" value="1"/>
</dbReference>
<accession>A0A2N3IK38</accession>
<dbReference type="GO" id="GO:0003677">
    <property type="term" value="F:DNA binding"/>
    <property type="evidence" value="ECO:0007669"/>
    <property type="project" value="InterPro"/>
</dbReference>
<protein>
    <recommendedName>
        <fullName evidence="5">Putative 3-methyladenine DNA glycosylase</fullName>
        <ecNumber evidence="5">3.2.2.-</ecNumber>
    </recommendedName>
</protein>
<dbReference type="EMBL" id="NKXO01000003">
    <property type="protein sequence ID" value="PKQ70676.1"/>
    <property type="molecule type" value="Genomic_DNA"/>
</dbReference>
<organism evidence="6 7">
    <name type="scientific">Raineya orbicola</name>
    <dbReference type="NCBI Taxonomy" id="2016530"/>
    <lineage>
        <taxon>Bacteria</taxon>
        <taxon>Pseudomonadati</taxon>
        <taxon>Bacteroidota</taxon>
        <taxon>Cytophagia</taxon>
        <taxon>Cytophagales</taxon>
        <taxon>Raineyaceae</taxon>
        <taxon>Raineya</taxon>
    </lineage>
</organism>
<dbReference type="SUPFAM" id="SSF50486">
    <property type="entry name" value="FMT C-terminal domain-like"/>
    <property type="match status" value="1"/>
</dbReference>
<dbReference type="FunFam" id="3.10.300.10:FF:000001">
    <property type="entry name" value="Putative 3-methyladenine DNA glycosylase"/>
    <property type="match status" value="1"/>
</dbReference>
<keyword evidence="3 5" id="KW-0378">Hydrolase</keyword>
<keyword evidence="4 5" id="KW-0234">DNA repair</keyword>
<evidence type="ECO:0000313" key="6">
    <source>
        <dbReference type="EMBL" id="PKQ70676.1"/>
    </source>
</evidence>
<dbReference type="InterPro" id="IPR011034">
    <property type="entry name" value="Formyl_transferase-like_C_sf"/>
</dbReference>
<evidence type="ECO:0000256" key="2">
    <source>
        <dbReference type="ARBA" id="ARBA00022763"/>
    </source>
</evidence>
<dbReference type="GO" id="GO:0006284">
    <property type="term" value="P:base-excision repair"/>
    <property type="evidence" value="ECO:0007669"/>
    <property type="project" value="InterPro"/>
</dbReference>
<evidence type="ECO:0000256" key="5">
    <source>
        <dbReference type="HAMAP-Rule" id="MF_00527"/>
    </source>
</evidence>
<evidence type="ECO:0000256" key="4">
    <source>
        <dbReference type="ARBA" id="ARBA00023204"/>
    </source>
</evidence>
<comment type="similarity">
    <text evidence="1 5">Belongs to the DNA glycosylase MPG family.</text>
</comment>
<dbReference type="CDD" id="cd00540">
    <property type="entry name" value="AAG"/>
    <property type="match status" value="1"/>
</dbReference>
<dbReference type="InterPro" id="IPR036995">
    <property type="entry name" value="MPG_sf"/>
</dbReference>
<proteinExistence type="inferred from homology"/>
<dbReference type="EC" id="3.2.2.-" evidence="5"/>
<evidence type="ECO:0000256" key="1">
    <source>
        <dbReference type="ARBA" id="ARBA00009232"/>
    </source>
</evidence>
<keyword evidence="7" id="KW-1185">Reference proteome</keyword>
<evidence type="ECO:0000256" key="3">
    <source>
        <dbReference type="ARBA" id="ARBA00022801"/>
    </source>
</evidence>
<dbReference type="NCBIfam" id="TIGR00567">
    <property type="entry name" value="3mg"/>
    <property type="match status" value="1"/>
</dbReference>
<dbReference type="PANTHER" id="PTHR10429:SF0">
    <property type="entry name" value="DNA-3-METHYLADENINE GLYCOSYLASE"/>
    <property type="match status" value="1"/>
</dbReference>
<dbReference type="GO" id="GO:0003905">
    <property type="term" value="F:alkylbase DNA N-glycosylase activity"/>
    <property type="evidence" value="ECO:0007669"/>
    <property type="project" value="InterPro"/>
</dbReference>
<dbReference type="AlphaFoldDB" id="A0A2N3IK38"/>